<gene>
    <name evidence="1" type="ORF">DOP62_07755</name>
</gene>
<name>A0AAN1QQR6_SYNEL</name>
<dbReference type="Proteomes" id="UP000267249">
    <property type="component" value="Chromosome"/>
</dbReference>
<evidence type="ECO:0000313" key="1">
    <source>
        <dbReference type="EMBL" id="AZB73687.1"/>
    </source>
</evidence>
<accession>A0AAN1QQR6</accession>
<dbReference type="AlphaFoldDB" id="A0AAN1QQR6"/>
<organism evidence="1 2">
    <name type="scientific">Synechococcus elongatus PCC 11801</name>
    <dbReference type="NCBI Taxonomy" id="2219813"/>
    <lineage>
        <taxon>Bacteria</taxon>
        <taxon>Bacillati</taxon>
        <taxon>Cyanobacteriota</taxon>
        <taxon>Cyanophyceae</taxon>
        <taxon>Synechococcales</taxon>
        <taxon>Synechococcaceae</taxon>
        <taxon>Synechococcus</taxon>
    </lineage>
</organism>
<sequence length="152" mass="17440">MTTTKAAVIYLLERYFELSAVRAAEVLQNLRARHPEAWIYPATVEAIYQGRYRWVSIAQILSLWQRRGQPNCHYSPDYERLLLGEVPEQSEHLSLEISVPAIAMTQPWLPEQPGEAFMPVQDQSGLTERLYRNLVRAGDRPESFGPATREAI</sequence>
<dbReference type="RefSeq" id="WP_208672768.1">
    <property type="nucleotide sequence ID" value="NZ_CP030139.2"/>
</dbReference>
<evidence type="ECO:0000313" key="2">
    <source>
        <dbReference type="Proteomes" id="UP000267249"/>
    </source>
</evidence>
<reference evidence="1 2" key="1">
    <citation type="journal article" date="2018" name="Sci. Rep.">
        <title>Genome Features and Biochemical Characteristics of a Robust, Fast Growing and Naturally Transformable Cyanobacterium Synechococcus elongatus PCC 11801 Isolated from India.</title>
        <authorList>
            <person name="Jaiswal D."/>
            <person name="Sengupta A."/>
            <person name="Sohoni S."/>
            <person name="Sengupta S."/>
            <person name="Phadnavis A.G."/>
            <person name="Pakrasi H.B."/>
            <person name="Wangikar P.P."/>
        </authorList>
    </citation>
    <scope>NUCLEOTIDE SEQUENCE [LARGE SCALE GENOMIC DNA]</scope>
    <source>
        <strain evidence="1 2">PCC 11801</strain>
    </source>
</reference>
<protein>
    <submittedName>
        <fullName evidence="1">Uncharacterized protein</fullName>
    </submittedName>
</protein>
<dbReference type="EMBL" id="CP030139">
    <property type="protein sequence ID" value="AZB73687.1"/>
    <property type="molecule type" value="Genomic_DNA"/>
</dbReference>
<proteinExistence type="predicted"/>